<evidence type="ECO:0000313" key="1">
    <source>
        <dbReference type="EMBL" id="PWI67781.1"/>
    </source>
</evidence>
<evidence type="ECO:0000313" key="2">
    <source>
        <dbReference type="Proteomes" id="UP000245956"/>
    </source>
</evidence>
<comment type="caution">
    <text evidence="1">The sequence shown here is derived from an EMBL/GenBank/DDBJ whole genome shotgun (WGS) entry which is preliminary data.</text>
</comment>
<reference evidence="1 2" key="1">
    <citation type="journal article" date="2016" name="Front. Microbiol.">
        <title>Genome and transcriptome sequences reveal the specific parasitism of the nematophagous Purpureocillium lilacinum 36-1.</title>
        <authorList>
            <person name="Xie J."/>
            <person name="Li S."/>
            <person name="Mo C."/>
            <person name="Xiao X."/>
            <person name="Peng D."/>
            <person name="Wang G."/>
            <person name="Xiao Y."/>
        </authorList>
    </citation>
    <scope>NUCLEOTIDE SEQUENCE [LARGE SCALE GENOMIC DNA]</scope>
    <source>
        <strain evidence="1 2">36-1</strain>
    </source>
</reference>
<protein>
    <submittedName>
        <fullName evidence="1">Uncharacterized protein</fullName>
    </submittedName>
</protein>
<dbReference type="AlphaFoldDB" id="A0A2U3DZT1"/>
<dbReference type="Proteomes" id="UP000245956">
    <property type="component" value="Unassembled WGS sequence"/>
</dbReference>
<accession>A0A2U3DZT1</accession>
<name>A0A2U3DZT1_PURLI</name>
<proteinExistence type="predicted"/>
<gene>
    <name evidence="1" type="ORF">PCL_02702</name>
</gene>
<organism evidence="1 2">
    <name type="scientific">Purpureocillium lilacinum</name>
    <name type="common">Paecilomyces lilacinus</name>
    <dbReference type="NCBI Taxonomy" id="33203"/>
    <lineage>
        <taxon>Eukaryota</taxon>
        <taxon>Fungi</taxon>
        <taxon>Dikarya</taxon>
        <taxon>Ascomycota</taxon>
        <taxon>Pezizomycotina</taxon>
        <taxon>Sordariomycetes</taxon>
        <taxon>Hypocreomycetidae</taxon>
        <taxon>Hypocreales</taxon>
        <taxon>Ophiocordycipitaceae</taxon>
        <taxon>Purpureocillium</taxon>
    </lineage>
</organism>
<sequence length="279" mass="32014">MSDTNAQNSRVCLGYGDPWVTTAVKGHRYNDRSQYLLNEICYGDSNCNLHSKGCWGFFVVRTCFGEGDDQRVAQAMAKLHQLFATNVEMHRAESYPSNPTYLAADAELMRRFHNILIVDSELRDASVGEVRRYLSKWIESIPQPRGGPRFTTEEWDKIYYSQTYEWMRFVDVEEHSGENIRVWVWDLLGLYTILIYKDYGVAEVGVKEASDGGWDFFPGILVNSAIFADLGAQTSRWSRDLSGWLAPGIHIVRPYRSQVRNLHRVSRDSLASRLNPTPK</sequence>
<dbReference type="EMBL" id="LCWV01000017">
    <property type="protein sequence ID" value="PWI67781.1"/>
    <property type="molecule type" value="Genomic_DNA"/>
</dbReference>